<dbReference type="NCBIfam" id="TIGR02602">
    <property type="entry name" value="8TM_EpsH"/>
    <property type="match status" value="1"/>
</dbReference>
<dbReference type="EMBL" id="WTYT01000004">
    <property type="protein sequence ID" value="MXO66024.1"/>
    <property type="molecule type" value="Genomic_DNA"/>
</dbReference>
<keyword evidence="7 8" id="KW-0472">Membrane</keyword>
<reference evidence="10 11" key="1">
    <citation type="submission" date="2019-12" db="EMBL/GenBank/DDBJ databases">
        <title>Genomic-based taxomic classification of the family Erythrobacteraceae.</title>
        <authorList>
            <person name="Xu L."/>
        </authorList>
    </citation>
    <scope>NUCLEOTIDE SEQUENCE [LARGE SCALE GENOMIC DNA]</scope>
    <source>
        <strain evidence="10 11">LMG 29518</strain>
    </source>
</reference>
<keyword evidence="6 8" id="KW-1133">Transmembrane helix</keyword>
<evidence type="ECO:0000256" key="6">
    <source>
        <dbReference type="ARBA" id="ARBA00022989"/>
    </source>
</evidence>
<dbReference type="AlphaFoldDB" id="A0A6I4T423"/>
<feature type="domain" description="Methanolan biosynthesis EpsI" evidence="9">
    <location>
        <begin position="314"/>
        <end position="502"/>
    </location>
</feature>
<keyword evidence="5 10" id="KW-0378">Hydrolase</keyword>
<feature type="transmembrane region" description="Helical" evidence="8">
    <location>
        <begin position="192"/>
        <end position="211"/>
    </location>
</feature>
<evidence type="ECO:0000259" key="9">
    <source>
        <dbReference type="Pfam" id="PF11984"/>
    </source>
</evidence>
<dbReference type="NCBIfam" id="TIGR02914">
    <property type="entry name" value="EpsI_fam"/>
    <property type="match status" value="1"/>
</dbReference>
<feature type="transmembrane region" description="Helical" evidence="8">
    <location>
        <begin position="52"/>
        <end position="72"/>
    </location>
</feature>
<feature type="transmembrane region" description="Helical" evidence="8">
    <location>
        <begin position="154"/>
        <end position="172"/>
    </location>
</feature>
<name>A0A6I4T423_9SPHN</name>
<proteinExistence type="predicted"/>
<keyword evidence="2" id="KW-1003">Cell membrane</keyword>
<protein>
    <submittedName>
        <fullName evidence="10">Exosortase A</fullName>
        <ecNumber evidence="10">3.4.22.-</ecNumber>
    </submittedName>
</protein>
<feature type="transmembrane region" description="Helical" evidence="8">
    <location>
        <begin position="79"/>
        <end position="97"/>
    </location>
</feature>
<evidence type="ECO:0000313" key="10">
    <source>
        <dbReference type="EMBL" id="MXO66024.1"/>
    </source>
</evidence>
<dbReference type="RefSeq" id="WP_160736476.1">
    <property type="nucleotide sequence ID" value="NZ_WTYT01000004.1"/>
</dbReference>
<evidence type="ECO:0000313" key="11">
    <source>
        <dbReference type="Proteomes" id="UP000438476"/>
    </source>
</evidence>
<dbReference type="InterPro" id="IPR019127">
    <property type="entry name" value="Exosortase"/>
</dbReference>
<gene>
    <name evidence="10" type="primary">xrtA</name>
    <name evidence="10" type="ORF">GRI91_09685</name>
</gene>
<dbReference type="NCBIfam" id="TIGR04178">
    <property type="entry name" value="exo_archaeo"/>
    <property type="match status" value="1"/>
</dbReference>
<comment type="subcellular location">
    <subcellularLocation>
        <location evidence="1">Cell membrane</location>
        <topology evidence="1">Multi-pass membrane protein</topology>
    </subcellularLocation>
</comment>
<evidence type="ECO:0000256" key="8">
    <source>
        <dbReference type="SAM" id="Phobius"/>
    </source>
</evidence>
<dbReference type="GO" id="GO:0005886">
    <property type="term" value="C:plasma membrane"/>
    <property type="evidence" value="ECO:0007669"/>
    <property type="project" value="UniProtKB-SubCell"/>
</dbReference>
<evidence type="ECO:0000256" key="5">
    <source>
        <dbReference type="ARBA" id="ARBA00022801"/>
    </source>
</evidence>
<evidence type="ECO:0000256" key="1">
    <source>
        <dbReference type="ARBA" id="ARBA00004651"/>
    </source>
</evidence>
<dbReference type="GO" id="GO:0008233">
    <property type="term" value="F:peptidase activity"/>
    <property type="evidence" value="ECO:0007669"/>
    <property type="project" value="UniProtKB-KW"/>
</dbReference>
<feature type="transmembrane region" description="Helical" evidence="8">
    <location>
        <begin position="258"/>
        <end position="279"/>
    </location>
</feature>
<keyword evidence="11" id="KW-1185">Reference proteome</keyword>
<dbReference type="InterPro" id="IPR014263">
    <property type="entry name" value="Methanolan_biosynth_EpsI"/>
</dbReference>
<dbReference type="GO" id="GO:0006508">
    <property type="term" value="P:proteolysis"/>
    <property type="evidence" value="ECO:0007669"/>
    <property type="project" value="UniProtKB-KW"/>
</dbReference>
<dbReference type="InterPro" id="IPR013426">
    <property type="entry name" value="EpsH-like"/>
</dbReference>
<keyword evidence="4 8" id="KW-0812">Transmembrane</keyword>
<comment type="caution">
    <text evidence="10">The sequence shown here is derived from an EMBL/GenBank/DDBJ whole genome shotgun (WGS) entry which is preliminary data.</text>
</comment>
<dbReference type="Pfam" id="PF11984">
    <property type="entry name" value="DUF3485"/>
    <property type="match status" value="1"/>
</dbReference>
<feature type="transmembrane region" description="Helical" evidence="8">
    <location>
        <begin position="117"/>
        <end position="142"/>
    </location>
</feature>
<organism evidence="10 11">
    <name type="scientific">Altericroceibacterium endophyticum</name>
    <dbReference type="NCBI Taxonomy" id="1808508"/>
    <lineage>
        <taxon>Bacteria</taxon>
        <taxon>Pseudomonadati</taxon>
        <taxon>Pseudomonadota</taxon>
        <taxon>Alphaproteobacteria</taxon>
        <taxon>Sphingomonadales</taxon>
        <taxon>Erythrobacteraceae</taxon>
        <taxon>Altericroceibacterium</taxon>
    </lineage>
</organism>
<dbReference type="Pfam" id="PF09721">
    <property type="entry name" value="Exosortase_EpsH"/>
    <property type="match status" value="1"/>
</dbReference>
<dbReference type="Proteomes" id="UP000438476">
    <property type="component" value="Unassembled WGS sequence"/>
</dbReference>
<dbReference type="EC" id="3.4.22.-" evidence="10"/>
<feature type="transmembrane region" description="Helical" evidence="8">
    <location>
        <begin position="300"/>
        <end position="326"/>
    </location>
</feature>
<evidence type="ECO:0000256" key="4">
    <source>
        <dbReference type="ARBA" id="ARBA00022692"/>
    </source>
</evidence>
<evidence type="ECO:0000256" key="2">
    <source>
        <dbReference type="ARBA" id="ARBA00022475"/>
    </source>
</evidence>
<evidence type="ECO:0000256" key="7">
    <source>
        <dbReference type="ARBA" id="ARBA00023136"/>
    </source>
</evidence>
<dbReference type="NCBIfam" id="TIGR03109">
    <property type="entry name" value="exosort_XrtA"/>
    <property type="match status" value="1"/>
</dbReference>
<evidence type="ECO:0000256" key="3">
    <source>
        <dbReference type="ARBA" id="ARBA00022670"/>
    </source>
</evidence>
<dbReference type="OrthoDB" id="9797363at2"/>
<dbReference type="InterPro" id="IPR026392">
    <property type="entry name" value="Exo/Archaeosortase_dom"/>
</dbReference>
<feature type="transmembrane region" description="Helical" evidence="8">
    <location>
        <begin position="218"/>
        <end position="238"/>
    </location>
</feature>
<dbReference type="InterPro" id="IPR017540">
    <property type="entry name" value="Exosortase-1"/>
</dbReference>
<keyword evidence="3" id="KW-0645">Protease</keyword>
<accession>A0A6I4T423</accession>
<sequence>MMALSDRLKAQIPGIWRRPLAALILLWLALFTLSFGEWQAMFGQWWNSSTYNHVLLVPFILMWLVGIRWPVLRQMRPQSWWPGLIWLSAALFGWFLGRVSGVDMVGQLGAVLALQGAVMALLGPRISAALLFPLFYMLFLVPFGDELVPGLQMITARITIALTHWSGIPAQIEGVFIDTPAGLFEVAEACSGVKFLIAMIALGSLIAHVCFISWPRRIAFMALAVIVPILANGARAWGTIFIAQSQGIEFAAGFDHIFYGWIFFALVMAVLLLVAWRFFDRPVDDGPVDLTLLQRSKLLARLDFGGGHLVAVLVLALALAGGAYGWSRAVQQLEAPMPSQIAFPDVPGWKQVPYFPTVWWEPRAGGADHRLLGRYRDAQGREVDVFYALYAAQDEGREATAFGEGALPPDTPWRWAEPGPAIGRADSEILQAGTARRRLAATWYLTGDLLTGSKSHFKLQTMLNRLLMREDPSMMLILSAMENDRYSAEGAVADFTQSIAPLSGWMDRAAQQEDPQP</sequence>